<keyword evidence="5" id="KW-1185">Reference proteome</keyword>
<evidence type="ECO:0000313" key="4">
    <source>
        <dbReference type="EMBL" id="SHN09298.1"/>
    </source>
</evidence>
<dbReference type="PIRSF" id="PIRSF029218">
    <property type="entry name" value="ParE"/>
    <property type="match status" value="1"/>
</dbReference>
<evidence type="ECO:0000256" key="2">
    <source>
        <dbReference type="ARBA" id="ARBA00022649"/>
    </source>
</evidence>
<dbReference type="RefSeq" id="WP_073094819.1">
    <property type="nucleotide sequence ID" value="NZ_FRCY01000006.1"/>
</dbReference>
<sequence length="96" mass="11207">MANYILSVKADEDLDSIADYSLEKWGEKQTLEYLDELLNCLEKIATTPEIGRDASELSPHLKRYNYKAHTIFYVITSSKIMIVRILGQQQDFRRHL</sequence>
<dbReference type="Gene3D" id="3.30.2310.20">
    <property type="entry name" value="RelE-like"/>
    <property type="match status" value="1"/>
</dbReference>
<proteinExistence type="inferred from homology"/>
<dbReference type="Proteomes" id="UP000184513">
    <property type="component" value="Unassembled WGS sequence"/>
</dbReference>
<evidence type="ECO:0000256" key="1">
    <source>
        <dbReference type="ARBA" id="ARBA00006226"/>
    </source>
</evidence>
<comment type="similarity">
    <text evidence="1 3">Belongs to the RelE toxin family.</text>
</comment>
<evidence type="ECO:0000313" key="5">
    <source>
        <dbReference type="Proteomes" id="UP000184513"/>
    </source>
</evidence>
<dbReference type="OrthoDB" id="7173315at2"/>
<dbReference type="InterPro" id="IPR051803">
    <property type="entry name" value="TA_system_RelE-like_toxin"/>
</dbReference>
<dbReference type="PANTHER" id="PTHR33755:SF9">
    <property type="entry name" value="TOXIN PARE1"/>
    <property type="match status" value="1"/>
</dbReference>
<dbReference type="EMBL" id="FRCY01000006">
    <property type="protein sequence ID" value="SHN09298.1"/>
    <property type="molecule type" value="Genomic_DNA"/>
</dbReference>
<dbReference type="InterPro" id="IPR035093">
    <property type="entry name" value="RelE/ParE_toxin_dom_sf"/>
</dbReference>
<accession>A0A1M7NYP9</accession>
<organism evidence="4 5">
    <name type="scientific">Cyclobacterium lianum</name>
    <dbReference type="NCBI Taxonomy" id="388280"/>
    <lineage>
        <taxon>Bacteria</taxon>
        <taxon>Pseudomonadati</taxon>
        <taxon>Bacteroidota</taxon>
        <taxon>Cytophagia</taxon>
        <taxon>Cytophagales</taxon>
        <taxon>Cyclobacteriaceae</taxon>
        <taxon>Cyclobacterium</taxon>
    </lineage>
</organism>
<dbReference type="Pfam" id="PF05016">
    <property type="entry name" value="ParE_toxin"/>
    <property type="match status" value="1"/>
</dbReference>
<reference evidence="4 5" key="1">
    <citation type="submission" date="2016-11" db="EMBL/GenBank/DDBJ databases">
        <authorList>
            <person name="Jaros S."/>
            <person name="Januszkiewicz K."/>
            <person name="Wedrychowicz H."/>
        </authorList>
    </citation>
    <scope>NUCLEOTIDE SEQUENCE [LARGE SCALE GENOMIC DNA]</scope>
    <source>
        <strain evidence="4 5">CGMCC 1.6102</strain>
    </source>
</reference>
<dbReference type="InterPro" id="IPR028344">
    <property type="entry name" value="ParE1/4"/>
</dbReference>
<dbReference type="AlphaFoldDB" id="A0A1M7NYP9"/>
<dbReference type="PANTHER" id="PTHR33755">
    <property type="entry name" value="TOXIN PARE1-RELATED"/>
    <property type="match status" value="1"/>
</dbReference>
<keyword evidence="2" id="KW-1277">Toxin-antitoxin system</keyword>
<dbReference type="InterPro" id="IPR007712">
    <property type="entry name" value="RelE/ParE_toxin"/>
</dbReference>
<name>A0A1M7NYP9_9BACT</name>
<evidence type="ECO:0000256" key="3">
    <source>
        <dbReference type="PIRNR" id="PIRNR029218"/>
    </source>
</evidence>
<protein>
    <recommendedName>
        <fullName evidence="3">Toxin</fullName>
    </recommendedName>
</protein>
<gene>
    <name evidence="4" type="ORF">SAMN04488057_106180</name>
</gene>